<protein>
    <submittedName>
        <fullName evidence="4">SHANK</fullName>
    </submittedName>
</protein>
<comment type="caution">
    <text evidence="4">The sequence shown here is derived from an EMBL/GenBank/DDBJ whole genome shotgun (WGS) entry which is preliminary data.</text>
</comment>
<dbReference type="InterPro" id="IPR036028">
    <property type="entry name" value="SH3-like_dom_sf"/>
</dbReference>
<dbReference type="InterPro" id="IPR001452">
    <property type="entry name" value="SH3_domain"/>
</dbReference>
<feature type="domain" description="SH3" evidence="3">
    <location>
        <begin position="158"/>
        <end position="217"/>
    </location>
</feature>
<proteinExistence type="predicted"/>
<dbReference type="Proteomes" id="UP000683360">
    <property type="component" value="Unassembled WGS sequence"/>
</dbReference>
<organism evidence="4 5">
    <name type="scientific">Mytilus edulis</name>
    <name type="common">Blue mussel</name>
    <dbReference type="NCBI Taxonomy" id="6550"/>
    <lineage>
        <taxon>Eukaryota</taxon>
        <taxon>Metazoa</taxon>
        <taxon>Spiralia</taxon>
        <taxon>Lophotrochozoa</taxon>
        <taxon>Mollusca</taxon>
        <taxon>Bivalvia</taxon>
        <taxon>Autobranchia</taxon>
        <taxon>Pteriomorphia</taxon>
        <taxon>Mytilida</taxon>
        <taxon>Mytiloidea</taxon>
        <taxon>Mytilidae</taxon>
        <taxon>Mytilinae</taxon>
        <taxon>Mytilus</taxon>
    </lineage>
</organism>
<dbReference type="AlphaFoldDB" id="A0A8S3TJ67"/>
<reference evidence="4" key="1">
    <citation type="submission" date="2021-03" db="EMBL/GenBank/DDBJ databases">
        <authorList>
            <person name="Bekaert M."/>
        </authorList>
    </citation>
    <scope>NUCLEOTIDE SEQUENCE</scope>
</reference>
<dbReference type="SMART" id="SM00326">
    <property type="entry name" value="SH3"/>
    <property type="match status" value="1"/>
</dbReference>
<keyword evidence="5" id="KW-1185">Reference proteome</keyword>
<dbReference type="Gene3D" id="2.30.30.40">
    <property type="entry name" value="SH3 Domains"/>
    <property type="match status" value="1"/>
</dbReference>
<sequence>MELYVDVFRNNTTGEDRGAGILGITEVTPVYGWVCFAQTFSFYVIFLESVIDDDQLQIYVFIEVCSLLKVLVVEKELGFSKLLIPTEMLNILLQHHALNYKDVIRNVSSETLQSSQGYIYGTSNDGNGYFSCMDTPMERRGVNDVYDDFEEYSDTELQSPLNVIAIKSYVAKQEHELTLQKDAKFDVIGRISNAWLIGVLDGRRGTFPAECVKDTNTQLTIETRLRIMDIITVIVIACPLETVFANPCIEFVCDCQGTVVNCNQKNLVSIPDGIPTTTT</sequence>
<dbReference type="SUPFAM" id="SSF50044">
    <property type="entry name" value="SH3-domain"/>
    <property type="match status" value="1"/>
</dbReference>
<evidence type="ECO:0000256" key="1">
    <source>
        <dbReference type="ARBA" id="ARBA00022443"/>
    </source>
</evidence>
<keyword evidence="1 2" id="KW-0728">SH3 domain</keyword>
<evidence type="ECO:0000313" key="5">
    <source>
        <dbReference type="Proteomes" id="UP000683360"/>
    </source>
</evidence>
<dbReference type="Pfam" id="PF14604">
    <property type="entry name" value="SH3_9"/>
    <property type="match status" value="1"/>
</dbReference>
<evidence type="ECO:0000313" key="4">
    <source>
        <dbReference type="EMBL" id="CAG2230366.1"/>
    </source>
</evidence>
<name>A0A8S3TJ67_MYTED</name>
<dbReference type="OrthoDB" id="27823at2759"/>
<gene>
    <name evidence="4" type="ORF">MEDL_43219</name>
</gene>
<dbReference type="PROSITE" id="PS50002">
    <property type="entry name" value="SH3"/>
    <property type="match status" value="1"/>
</dbReference>
<dbReference type="EMBL" id="CAJPWZ010002064">
    <property type="protein sequence ID" value="CAG2230366.1"/>
    <property type="molecule type" value="Genomic_DNA"/>
</dbReference>
<evidence type="ECO:0000256" key="2">
    <source>
        <dbReference type="PROSITE-ProRule" id="PRU00192"/>
    </source>
</evidence>
<accession>A0A8S3TJ67</accession>
<evidence type="ECO:0000259" key="3">
    <source>
        <dbReference type="PROSITE" id="PS50002"/>
    </source>
</evidence>
<dbReference type="CDD" id="cd00174">
    <property type="entry name" value="SH3"/>
    <property type="match status" value="1"/>
</dbReference>